<dbReference type="Pfam" id="PF00072">
    <property type="entry name" value="Response_reg"/>
    <property type="match status" value="1"/>
</dbReference>
<keyword evidence="1 6" id="KW-0597">Phosphoprotein</keyword>
<evidence type="ECO:0000313" key="11">
    <source>
        <dbReference type="Proteomes" id="UP000005730"/>
    </source>
</evidence>
<keyword evidence="5" id="KW-0804">Transcription</keyword>
<reference evidence="10 11" key="1">
    <citation type="submission" date="2011-10" db="EMBL/GenBank/DDBJ databases">
        <title>The Noncontiguous Finished genome of Thermanaerovibrio velox DSM 12556.</title>
        <authorList>
            <consortium name="US DOE Joint Genome Institute (JGI-PGF)"/>
            <person name="Lucas S."/>
            <person name="Copeland A."/>
            <person name="Lapidus A."/>
            <person name="Glavina del Rio T."/>
            <person name="Dalin E."/>
            <person name="Tice H."/>
            <person name="Bruce D."/>
            <person name="Goodwin L."/>
            <person name="Pitluck S."/>
            <person name="Peters L."/>
            <person name="Mikhailova N."/>
            <person name="Teshima H."/>
            <person name="Kyrpides N."/>
            <person name="Mavromatis K."/>
            <person name="Ivanova N."/>
            <person name="Markowitz V."/>
            <person name="Cheng J.-F."/>
            <person name="Hugenholtz P."/>
            <person name="Woyke T."/>
            <person name="Wu D."/>
            <person name="Spring S."/>
            <person name="Brambilla E.-M."/>
            <person name="Klenk H.-P."/>
            <person name="Eisen J.A."/>
        </authorList>
    </citation>
    <scope>NUCLEOTIDE SEQUENCE [LARGE SCALE GENOMIC DNA]</scope>
    <source>
        <strain evidence="10 11">DSM 12556</strain>
    </source>
</reference>
<organism evidence="10 11">
    <name type="scientific">Thermanaerovibrio velox DSM 12556</name>
    <dbReference type="NCBI Taxonomy" id="926567"/>
    <lineage>
        <taxon>Bacteria</taxon>
        <taxon>Thermotogati</taxon>
        <taxon>Synergistota</taxon>
        <taxon>Synergistia</taxon>
        <taxon>Synergistales</taxon>
        <taxon>Synergistaceae</taxon>
        <taxon>Thermanaerovibrio</taxon>
    </lineage>
</organism>
<keyword evidence="4 7" id="KW-0238">DNA-binding</keyword>
<gene>
    <name evidence="10" type="ORF">TheveDRAFT_0088</name>
</gene>
<dbReference type="InterPro" id="IPR016032">
    <property type="entry name" value="Sig_transdc_resp-reg_C-effctor"/>
</dbReference>
<dbReference type="PROSITE" id="PS50110">
    <property type="entry name" value="RESPONSE_REGULATORY"/>
    <property type="match status" value="1"/>
</dbReference>
<sequence>MSFRILVVEDEESIAEVLSEALRRQGYRVLWARDGDEALDKALSALPDLIILDVMLPKMDGWEVCRRIREDRNGKEIPVIMLTARRDERDAVAGLEAGADDYVRKPFSIPELMARVRSRLKRHQSAEASSSRVSIMGDLSVEEGGETLVRGEPLDLSPTEQRLLEVLIKGQGRLVTKEEVLAKVWGHLGGDSRTVDVHVFRLRKKLSEARAGVTVRTVRGRGYRMTEG</sequence>
<dbReference type="eggNOG" id="COG0745">
    <property type="taxonomic scope" value="Bacteria"/>
</dbReference>
<dbReference type="InterPro" id="IPR001789">
    <property type="entry name" value="Sig_transdc_resp-reg_receiver"/>
</dbReference>
<dbReference type="AlphaFoldDB" id="H0UMZ7"/>
<evidence type="ECO:0000256" key="7">
    <source>
        <dbReference type="PROSITE-ProRule" id="PRU01091"/>
    </source>
</evidence>
<dbReference type="Gene3D" id="1.10.10.10">
    <property type="entry name" value="Winged helix-like DNA-binding domain superfamily/Winged helix DNA-binding domain"/>
    <property type="match status" value="1"/>
</dbReference>
<keyword evidence="3" id="KW-0805">Transcription regulation</keyword>
<dbReference type="SMART" id="SM00448">
    <property type="entry name" value="REC"/>
    <property type="match status" value="1"/>
</dbReference>
<proteinExistence type="predicted"/>
<evidence type="ECO:0000313" key="10">
    <source>
        <dbReference type="EMBL" id="EHM09276.1"/>
    </source>
</evidence>
<dbReference type="FunFam" id="3.40.50.2300:FF:000001">
    <property type="entry name" value="DNA-binding response regulator PhoB"/>
    <property type="match status" value="1"/>
</dbReference>
<evidence type="ECO:0000256" key="5">
    <source>
        <dbReference type="ARBA" id="ARBA00023163"/>
    </source>
</evidence>
<name>H0UMZ7_9BACT</name>
<dbReference type="EMBL" id="CM001377">
    <property type="protein sequence ID" value="EHM09276.1"/>
    <property type="molecule type" value="Genomic_DNA"/>
</dbReference>
<dbReference type="Pfam" id="PF00486">
    <property type="entry name" value="Trans_reg_C"/>
    <property type="match status" value="1"/>
</dbReference>
<feature type="domain" description="Response regulatory" evidence="8">
    <location>
        <begin position="4"/>
        <end position="120"/>
    </location>
</feature>
<dbReference type="SUPFAM" id="SSF52172">
    <property type="entry name" value="CheY-like"/>
    <property type="match status" value="1"/>
</dbReference>
<dbReference type="PANTHER" id="PTHR48111">
    <property type="entry name" value="REGULATOR OF RPOS"/>
    <property type="match status" value="1"/>
</dbReference>
<dbReference type="InterPro" id="IPR011006">
    <property type="entry name" value="CheY-like_superfamily"/>
</dbReference>
<evidence type="ECO:0000256" key="4">
    <source>
        <dbReference type="ARBA" id="ARBA00023125"/>
    </source>
</evidence>
<dbReference type="Gene3D" id="3.40.50.2300">
    <property type="match status" value="1"/>
</dbReference>
<dbReference type="HOGENOM" id="CLU_000445_30_4_0"/>
<feature type="modified residue" description="4-aspartylphosphate" evidence="6">
    <location>
        <position position="53"/>
    </location>
</feature>
<dbReference type="GO" id="GO:0000976">
    <property type="term" value="F:transcription cis-regulatory region binding"/>
    <property type="evidence" value="ECO:0007669"/>
    <property type="project" value="TreeGrafter"/>
</dbReference>
<dbReference type="GO" id="GO:0000156">
    <property type="term" value="F:phosphorelay response regulator activity"/>
    <property type="evidence" value="ECO:0007669"/>
    <property type="project" value="TreeGrafter"/>
</dbReference>
<keyword evidence="2" id="KW-0902">Two-component regulatory system</keyword>
<evidence type="ECO:0000256" key="1">
    <source>
        <dbReference type="ARBA" id="ARBA00022553"/>
    </source>
</evidence>
<evidence type="ECO:0000256" key="2">
    <source>
        <dbReference type="ARBA" id="ARBA00023012"/>
    </source>
</evidence>
<dbReference type="InterPro" id="IPR001867">
    <property type="entry name" value="OmpR/PhoB-type_DNA-bd"/>
</dbReference>
<dbReference type="InterPro" id="IPR039420">
    <property type="entry name" value="WalR-like"/>
</dbReference>
<dbReference type="GO" id="GO:0006355">
    <property type="term" value="P:regulation of DNA-templated transcription"/>
    <property type="evidence" value="ECO:0007669"/>
    <property type="project" value="InterPro"/>
</dbReference>
<evidence type="ECO:0000259" key="8">
    <source>
        <dbReference type="PROSITE" id="PS50110"/>
    </source>
</evidence>
<dbReference type="STRING" id="926567.TheveDRAFT_0088"/>
<keyword evidence="11" id="KW-1185">Reference proteome</keyword>
<evidence type="ECO:0000259" key="9">
    <source>
        <dbReference type="PROSITE" id="PS51755"/>
    </source>
</evidence>
<dbReference type="PROSITE" id="PS51755">
    <property type="entry name" value="OMPR_PHOB"/>
    <property type="match status" value="1"/>
</dbReference>
<feature type="DNA-binding region" description="OmpR/PhoB-type" evidence="7">
    <location>
        <begin position="131"/>
        <end position="227"/>
    </location>
</feature>
<protein>
    <submittedName>
        <fullName evidence="10">Response regulator with CheY-like receiver domain and winged-helix DNA-binding domain</fullName>
    </submittedName>
</protein>
<dbReference type="RefSeq" id="WP_006582768.1">
    <property type="nucleotide sequence ID" value="NZ_CM001377.1"/>
</dbReference>
<evidence type="ECO:0000256" key="3">
    <source>
        <dbReference type="ARBA" id="ARBA00023015"/>
    </source>
</evidence>
<accession>H0UMZ7</accession>
<dbReference type="Proteomes" id="UP000005730">
    <property type="component" value="Chromosome"/>
</dbReference>
<feature type="domain" description="OmpR/PhoB-type" evidence="9">
    <location>
        <begin position="131"/>
        <end position="227"/>
    </location>
</feature>
<dbReference type="GO" id="GO:0032993">
    <property type="term" value="C:protein-DNA complex"/>
    <property type="evidence" value="ECO:0007669"/>
    <property type="project" value="TreeGrafter"/>
</dbReference>
<dbReference type="GO" id="GO:0005829">
    <property type="term" value="C:cytosol"/>
    <property type="evidence" value="ECO:0007669"/>
    <property type="project" value="TreeGrafter"/>
</dbReference>
<dbReference type="CDD" id="cd00383">
    <property type="entry name" value="trans_reg_C"/>
    <property type="match status" value="1"/>
</dbReference>
<dbReference type="OrthoDB" id="3242at2"/>
<evidence type="ECO:0000256" key="6">
    <source>
        <dbReference type="PROSITE-ProRule" id="PRU00169"/>
    </source>
</evidence>
<dbReference type="CDD" id="cd17574">
    <property type="entry name" value="REC_OmpR"/>
    <property type="match status" value="1"/>
</dbReference>
<dbReference type="SMART" id="SM00862">
    <property type="entry name" value="Trans_reg_C"/>
    <property type="match status" value="1"/>
</dbReference>
<dbReference type="SUPFAM" id="SSF46894">
    <property type="entry name" value="C-terminal effector domain of the bipartite response regulators"/>
    <property type="match status" value="1"/>
</dbReference>
<dbReference type="InterPro" id="IPR036388">
    <property type="entry name" value="WH-like_DNA-bd_sf"/>
</dbReference>
<dbReference type="PANTHER" id="PTHR48111:SF40">
    <property type="entry name" value="PHOSPHATE REGULON TRANSCRIPTIONAL REGULATORY PROTEIN PHOB"/>
    <property type="match status" value="1"/>
</dbReference>